<evidence type="ECO:0000256" key="10">
    <source>
        <dbReference type="ARBA" id="ARBA00051096"/>
    </source>
</evidence>
<dbReference type="Pfam" id="PF08541">
    <property type="entry name" value="ACP_syn_III_C"/>
    <property type="match status" value="1"/>
</dbReference>
<dbReference type="Gene3D" id="3.40.47.10">
    <property type="match status" value="1"/>
</dbReference>
<sequence length="331" mass="34190">MARAAVLAGLGTHVPPDVLTNDMLAEVLDTSDAWIRTRTGIRQRHIADERTTTGDLAVVAGERALASAGVSRVDVVVVATTTPDRLCPATAPTVASRLGLSGTPAFDVSAACTGFVYGLATASSMITAGLFDSALFIGADTFSETLDPADRATRALIGDGAGAVVLRAGEADEDGALLAFDLGSDGEHVGLLEVPAVGRAERAAGVARGYFHMEGKPVFTKAVVAMTDSVRRVLDQVGWTTADVDRLVPHQANARILAAVADQLDLPEDRVVTNIADVGNTVAASIPLALGHGMRHQGLRSGHNVVLTGFGAGLTWGSVAVRWPKINDIGS</sequence>
<dbReference type="CDD" id="cd00830">
    <property type="entry name" value="KAS_III"/>
    <property type="match status" value="1"/>
</dbReference>
<comment type="similarity">
    <text evidence="2 14">Belongs to the thiolase-like superfamily. FabH family.</text>
</comment>
<keyword evidence="9 14" id="KW-0012">Acyltransferase</keyword>
<dbReference type="NCBIfam" id="TIGR00747">
    <property type="entry name" value="fabH"/>
    <property type="match status" value="1"/>
</dbReference>
<comment type="domain">
    <text evidence="14">The last Arg residue of the ACP-binding site is essential for the weak association between ACP/AcpP and FabH.</text>
</comment>
<comment type="pathway">
    <text evidence="1 14">Lipid metabolism; fatty acid biosynthesis.</text>
</comment>
<evidence type="ECO:0000256" key="14">
    <source>
        <dbReference type="HAMAP-Rule" id="MF_01815"/>
    </source>
</evidence>
<feature type="active site" evidence="14">
    <location>
        <position position="112"/>
    </location>
</feature>
<dbReference type="GO" id="GO:0006633">
    <property type="term" value="P:fatty acid biosynthetic process"/>
    <property type="evidence" value="ECO:0007669"/>
    <property type="project" value="UniProtKB-UniRule"/>
</dbReference>
<dbReference type="EMBL" id="PYAX01000004">
    <property type="protein sequence ID" value="PSL56081.1"/>
    <property type="molecule type" value="Genomic_DNA"/>
</dbReference>
<dbReference type="InterPro" id="IPR004655">
    <property type="entry name" value="FabH"/>
</dbReference>
<keyword evidence="3 14" id="KW-0963">Cytoplasm</keyword>
<comment type="catalytic activity">
    <reaction evidence="13">
        <text>3-methylbutanoyl-CoA + malonyl-[ACP] + H(+) = 5-methyl-3-oxohexanoyl-[ACP] + CO2 + CoA</text>
        <dbReference type="Rhea" id="RHEA:42272"/>
        <dbReference type="Rhea" id="RHEA-COMP:9623"/>
        <dbReference type="Rhea" id="RHEA-COMP:9941"/>
        <dbReference type="ChEBI" id="CHEBI:15378"/>
        <dbReference type="ChEBI" id="CHEBI:16526"/>
        <dbReference type="ChEBI" id="CHEBI:57287"/>
        <dbReference type="ChEBI" id="CHEBI:57345"/>
        <dbReference type="ChEBI" id="CHEBI:78449"/>
        <dbReference type="ChEBI" id="CHEBI:78822"/>
        <dbReference type="EC" id="2.3.1.300"/>
    </reaction>
    <physiologicalReaction direction="left-to-right" evidence="13">
        <dbReference type="Rhea" id="RHEA:42273"/>
    </physiologicalReaction>
</comment>
<dbReference type="UniPathway" id="UPA00094"/>
<evidence type="ECO:0000256" key="11">
    <source>
        <dbReference type="ARBA" id="ARBA00052407"/>
    </source>
</evidence>
<feature type="active site" evidence="14">
    <location>
        <position position="280"/>
    </location>
</feature>
<dbReference type="GO" id="GO:0033818">
    <property type="term" value="F:beta-ketoacyl-acyl-carrier-protein synthase III activity"/>
    <property type="evidence" value="ECO:0007669"/>
    <property type="project" value="UniProtKB-UniRule"/>
</dbReference>
<feature type="domain" description="Beta-ketoacyl-[acyl-carrier-protein] synthase III C-terminal" evidence="15">
    <location>
        <begin position="234"/>
        <end position="323"/>
    </location>
</feature>
<name>A0A2P8IC85_SACCR</name>
<dbReference type="EC" id="2.3.1.180" evidence="14"/>
<keyword evidence="14" id="KW-0511">Multifunctional enzyme</keyword>
<dbReference type="InterPro" id="IPR013747">
    <property type="entry name" value="ACP_syn_III_C"/>
</dbReference>
<dbReference type="AlphaFoldDB" id="A0A2P8IC85"/>
<keyword evidence="5 14" id="KW-0808">Transferase</keyword>
<evidence type="ECO:0000256" key="8">
    <source>
        <dbReference type="ARBA" id="ARBA00023160"/>
    </source>
</evidence>
<evidence type="ECO:0000259" key="16">
    <source>
        <dbReference type="Pfam" id="PF08545"/>
    </source>
</evidence>
<comment type="catalytic activity">
    <reaction evidence="11">
        <text>(2S)-2-methylbutanoyl-CoA + malonyl-[ACP] + H(+) = (4S)-4-methyl-3-oxohexanoyl-[ACP] + CO2 + CoA</text>
        <dbReference type="Rhea" id="RHEA:42276"/>
        <dbReference type="Rhea" id="RHEA-COMP:9623"/>
        <dbReference type="Rhea" id="RHEA-COMP:17148"/>
        <dbReference type="ChEBI" id="CHEBI:15378"/>
        <dbReference type="ChEBI" id="CHEBI:16526"/>
        <dbReference type="ChEBI" id="CHEBI:57287"/>
        <dbReference type="ChEBI" id="CHEBI:78449"/>
        <dbReference type="ChEBI" id="CHEBI:88166"/>
        <dbReference type="ChEBI" id="CHEBI:167462"/>
        <dbReference type="EC" id="2.3.1.300"/>
    </reaction>
    <physiologicalReaction direction="left-to-right" evidence="11">
        <dbReference type="Rhea" id="RHEA:42277"/>
    </physiologicalReaction>
</comment>
<comment type="catalytic activity">
    <reaction evidence="10">
        <text>malonyl-[ACP] + acetyl-CoA + H(+) = 3-oxobutanoyl-[ACP] + CO2 + CoA</text>
        <dbReference type="Rhea" id="RHEA:12080"/>
        <dbReference type="Rhea" id="RHEA-COMP:9623"/>
        <dbReference type="Rhea" id="RHEA-COMP:9625"/>
        <dbReference type="ChEBI" id="CHEBI:15378"/>
        <dbReference type="ChEBI" id="CHEBI:16526"/>
        <dbReference type="ChEBI" id="CHEBI:57287"/>
        <dbReference type="ChEBI" id="CHEBI:57288"/>
        <dbReference type="ChEBI" id="CHEBI:78449"/>
        <dbReference type="ChEBI" id="CHEBI:78450"/>
        <dbReference type="EC" id="2.3.1.180"/>
    </reaction>
    <physiologicalReaction direction="left-to-right" evidence="10">
        <dbReference type="Rhea" id="RHEA:12081"/>
    </physiologicalReaction>
</comment>
<keyword evidence="6 14" id="KW-0276">Fatty acid metabolism</keyword>
<accession>A0A2P8IC85</accession>
<comment type="catalytic activity">
    <reaction evidence="12">
        <text>2-methylpropanoyl-CoA + malonyl-[ACP] + H(+) = 4-methyl-3-oxopentanoyl-[ACP] + CO2 + CoA</text>
        <dbReference type="Rhea" id="RHEA:42268"/>
        <dbReference type="Rhea" id="RHEA-COMP:9623"/>
        <dbReference type="Rhea" id="RHEA-COMP:9940"/>
        <dbReference type="ChEBI" id="CHEBI:15378"/>
        <dbReference type="ChEBI" id="CHEBI:16526"/>
        <dbReference type="ChEBI" id="CHEBI:57287"/>
        <dbReference type="ChEBI" id="CHEBI:57338"/>
        <dbReference type="ChEBI" id="CHEBI:78449"/>
        <dbReference type="ChEBI" id="CHEBI:78820"/>
        <dbReference type="EC" id="2.3.1.300"/>
    </reaction>
    <physiologicalReaction direction="left-to-right" evidence="12">
        <dbReference type="Rhea" id="RHEA:42269"/>
    </physiologicalReaction>
</comment>
<feature type="region of interest" description="ACP-binding" evidence="14">
    <location>
        <begin position="251"/>
        <end position="255"/>
    </location>
</feature>
<dbReference type="InterPro" id="IPR016039">
    <property type="entry name" value="Thiolase-like"/>
</dbReference>
<evidence type="ECO:0000256" key="2">
    <source>
        <dbReference type="ARBA" id="ARBA00008642"/>
    </source>
</evidence>
<keyword evidence="8 14" id="KW-0275">Fatty acid biosynthesis</keyword>
<protein>
    <recommendedName>
        <fullName evidence="14">Beta-ketoacyl-[acyl-carrier-protein] synthase III</fullName>
        <shortName evidence="14">Beta-ketoacyl-ACP synthase III</shortName>
        <shortName evidence="14">KAS III</shortName>
        <ecNumber evidence="14">2.3.1.180</ecNumber>
    </recommendedName>
    <alternativeName>
        <fullName evidence="14">3-oxoacyl-[acyl-carrier-protein] synthase 3</fullName>
    </alternativeName>
    <alternativeName>
        <fullName evidence="14">3-oxoacyl-[acyl-carrier-protein] synthase III</fullName>
    </alternativeName>
</protein>
<feature type="domain" description="Beta-ketoacyl-[acyl-carrier-protein] synthase III N-terminal" evidence="16">
    <location>
        <begin position="106"/>
        <end position="186"/>
    </location>
</feature>
<comment type="subcellular location">
    <subcellularLocation>
        <location evidence="14">Cytoplasm</location>
    </subcellularLocation>
</comment>
<evidence type="ECO:0000259" key="15">
    <source>
        <dbReference type="Pfam" id="PF08541"/>
    </source>
</evidence>
<evidence type="ECO:0000256" key="1">
    <source>
        <dbReference type="ARBA" id="ARBA00005194"/>
    </source>
</evidence>
<dbReference type="OrthoDB" id="9815506at2"/>
<comment type="caution">
    <text evidence="17">The sequence shown here is derived from an EMBL/GenBank/DDBJ whole genome shotgun (WGS) entry which is preliminary data.</text>
</comment>
<dbReference type="GO" id="GO:0044550">
    <property type="term" value="P:secondary metabolite biosynthetic process"/>
    <property type="evidence" value="ECO:0007669"/>
    <property type="project" value="TreeGrafter"/>
</dbReference>
<evidence type="ECO:0000256" key="5">
    <source>
        <dbReference type="ARBA" id="ARBA00022679"/>
    </source>
</evidence>
<dbReference type="PANTHER" id="PTHR34069">
    <property type="entry name" value="3-OXOACYL-[ACYL-CARRIER-PROTEIN] SYNTHASE 3"/>
    <property type="match status" value="1"/>
</dbReference>
<dbReference type="GO" id="GO:0005737">
    <property type="term" value="C:cytoplasm"/>
    <property type="evidence" value="ECO:0007669"/>
    <property type="project" value="UniProtKB-SubCell"/>
</dbReference>
<keyword evidence="4 14" id="KW-0444">Lipid biosynthesis</keyword>
<proteinExistence type="inferred from homology"/>
<evidence type="ECO:0000256" key="13">
    <source>
        <dbReference type="ARBA" id="ARBA00052985"/>
    </source>
</evidence>
<dbReference type="InterPro" id="IPR013751">
    <property type="entry name" value="ACP_syn_III_N"/>
</dbReference>
<dbReference type="HAMAP" id="MF_01815">
    <property type="entry name" value="FabH"/>
    <property type="match status" value="1"/>
</dbReference>
<dbReference type="Proteomes" id="UP000241118">
    <property type="component" value="Unassembled WGS sequence"/>
</dbReference>
<comment type="function">
    <text evidence="14">Catalyzes the condensation reaction of fatty acid synthesis by the addition to an acyl acceptor of two carbons from malonyl-ACP. Catalyzes the first condensation reaction which initiates fatty acid synthesis and may therefore play a role in governing the total rate of fatty acid production. Possesses both acetoacetyl-ACP synthase and acetyl transacylase activities. Its substrate specificity determines the biosynthesis of branched-chain and/or straight-chain of fatty acids.</text>
</comment>
<evidence type="ECO:0000256" key="9">
    <source>
        <dbReference type="ARBA" id="ARBA00023315"/>
    </source>
</evidence>
<evidence type="ECO:0000313" key="18">
    <source>
        <dbReference type="Proteomes" id="UP000241118"/>
    </source>
</evidence>
<dbReference type="PANTHER" id="PTHR34069:SF2">
    <property type="entry name" value="BETA-KETOACYL-[ACYL-CARRIER-PROTEIN] SYNTHASE III"/>
    <property type="match status" value="1"/>
</dbReference>
<dbReference type="NCBIfam" id="NF006829">
    <property type="entry name" value="PRK09352.1"/>
    <property type="match status" value="1"/>
</dbReference>
<evidence type="ECO:0000256" key="3">
    <source>
        <dbReference type="ARBA" id="ARBA00022490"/>
    </source>
</evidence>
<feature type="active site" evidence="14">
    <location>
        <position position="250"/>
    </location>
</feature>
<gene>
    <name evidence="14" type="primary">fabH</name>
    <name evidence="17" type="ORF">B0I31_104372</name>
</gene>
<dbReference type="GO" id="GO:0004315">
    <property type="term" value="F:3-oxoacyl-[acyl-carrier-protein] synthase activity"/>
    <property type="evidence" value="ECO:0007669"/>
    <property type="project" value="InterPro"/>
</dbReference>
<reference evidence="17 18" key="1">
    <citation type="submission" date="2018-03" db="EMBL/GenBank/DDBJ databases">
        <title>Genomic Encyclopedia of Type Strains, Phase III (KMG-III): the genomes of soil and plant-associated and newly described type strains.</title>
        <authorList>
            <person name="Whitman W."/>
        </authorList>
    </citation>
    <scope>NUCLEOTIDE SEQUENCE [LARGE SCALE GENOMIC DNA]</scope>
    <source>
        <strain evidence="17 18">CGMCC 4.7097</strain>
    </source>
</reference>
<comment type="subunit">
    <text evidence="14">Homodimer.</text>
</comment>
<evidence type="ECO:0000256" key="12">
    <source>
        <dbReference type="ARBA" id="ARBA00052467"/>
    </source>
</evidence>
<keyword evidence="18" id="KW-1185">Reference proteome</keyword>
<evidence type="ECO:0000256" key="4">
    <source>
        <dbReference type="ARBA" id="ARBA00022516"/>
    </source>
</evidence>
<dbReference type="SUPFAM" id="SSF53901">
    <property type="entry name" value="Thiolase-like"/>
    <property type="match status" value="1"/>
</dbReference>
<evidence type="ECO:0000313" key="17">
    <source>
        <dbReference type="EMBL" id="PSL56081.1"/>
    </source>
</evidence>
<organism evidence="17 18">
    <name type="scientific">Saccharothrix carnea</name>
    <dbReference type="NCBI Taxonomy" id="1280637"/>
    <lineage>
        <taxon>Bacteria</taxon>
        <taxon>Bacillati</taxon>
        <taxon>Actinomycetota</taxon>
        <taxon>Actinomycetes</taxon>
        <taxon>Pseudonocardiales</taxon>
        <taxon>Pseudonocardiaceae</taxon>
        <taxon>Saccharothrix</taxon>
    </lineage>
</organism>
<dbReference type="Pfam" id="PF08545">
    <property type="entry name" value="ACP_syn_III"/>
    <property type="match status" value="1"/>
</dbReference>
<evidence type="ECO:0000256" key="6">
    <source>
        <dbReference type="ARBA" id="ARBA00022832"/>
    </source>
</evidence>
<evidence type="ECO:0000256" key="7">
    <source>
        <dbReference type="ARBA" id="ARBA00023098"/>
    </source>
</evidence>
<dbReference type="RefSeq" id="WP_106615760.1">
    <property type="nucleotide sequence ID" value="NZ_PYAX01000004.1"/>
</dbReference>
<keyword evidence="7 14" id="KW-0443">Lipid metabolism</keyword>
<dbReference type="FunFam" id="3.40.47.10:FF:000004">
    <property type="entry name" value="3-oxoacyl-[acyl-carrier-protein] synthase 3"/>
    <property type="match status" value="1"/>
</dbReference>